<accession>A0ABU1W2P6</accession>
<gene>
    <name evidence="3" type="ORF">J2W69_003205</name>
</gene>
<organism evidence="3 4">
    <name type="scientific">Rheinheimera soli</name>
    <dbReference type="NCBI Taxonomy" id="443616"/>
    <lineage>
        <taxon>Bacteria</taxon>
        <taxon>Pseudomonadati</taxon>
        <taxon>Pseudomonadota</taxon>
        <taxon>Gammaproteobacteria</taxon>
        <taxon>Chromatiales</taxon>
        <taxon>Chromatiaceae</taxon>
        <taxon>Rheinheimera</taxon>
    </lineage>
</organism>
<dbReference type="RefSeq" id="WP_310280273.1">
    <property type="nucleotide sequence ID" value="NZ_JAVDWR010000014.1"/>
</dbReference>
<evidence type="ECO:0000259" key="2">
    <source>
        <dbReference type="Pfam" id="PF18623"/>
    </source>
</evidence>
<dbReference type="InterPro" id="IPR041419">
    <property type="entry name" value="TnsE_C"/>
</dbReference>
<feature type="region of interest" description="Disordered" evidence="1">
    <location>
        <begin position="340"/>
        <end position="372"/>
    </location>
</feature>
<feature type="compositionally biased region" description="Acidic residues" evidence="1">
    <location>
        <begin position="292"/>
        <end position="305"/>
    </location>
</feature>
<evidence type="ECO:0000256" key="1">
    <source>
        <dbReference type="SAM" id="MobiDB-lite"/>
    </source>
</evidence>
<proteinExistence type="predicted"/>
<evidence type="ECO:0000313" key="4">
    <source>
        <dbReference type="Proteomes" id="UP001257909"/>
    </source>
</evidence>
<feature type="domain" description="TnsE C-terminal" evidence="2">
    <location>
        <begin position="387"/>
        <end position="532"/>
    </location>
</feature>
<dbReference type="Pfam" id="PF18623">
    <property type="entry name" value="TnsE_C"/>
    <property type="match status" value="1"/>
</dbReference>
<comment type="caution">
    <text evidence="3">The sequence shown here is derived from an EMBL/GenBank/DDBJ whole genome shotgun (WGS) entry which is preliminary data.</text>
</comment>
<sequence length="537" mass="61548">MPRIAGFDDDVQIVHIGELFRARSKRDWYINVWCRPLQDKKSTRISNLALLSRSKRINSSKRGENSAERVIQLPSGYQLFPAKLADFPDLSNFDSVRKAESRQNAFTYTEQKHGRTVKYVVPQLELARAIFLINSYLCRACLSSTTLQLEFDVQRPYFHKHVDIHVLKTSTFPLSAFDQSGTTMILAWLLTNIDAMNSFQSIYSHYMRDRQFKGIWELWCFSFDPPPMDNWTLHVRGRFSDDKSSYLVEEIIGIDIDAEMPVLVAFIHPDFVKKDNKDGSVRHGSGSVDWRDQEEEYEIDDEESASDQNQTTVIESGASFVRFKSPCSVVKQERFTPSHKLIIDEESEREGGKQVSTDEPNQAGKLPSADVGGKQDLTDRERYYAGRFISFDHMLKILKFVHGCTIFHQDTFALPKVGRSQQQMLENGTPRVIKSVWLRHGGQQVVLLEIDTSDGVKMLSTKILFGVDPAKWDEQYLQIRKGVVSKSLSWPNELLDTLYGEYGHKGINHPKHQGAEAGNIPRESLESWALRFLQNLI</sequence>
<dbReference type="EMBL" id="JAVDWR010000014">
    <property type="protein sequence ID" value="MDR7122246.1"/>
    <property type="molecule type" value="Genomic_DNA"/>
</dbReference>
<name>A0ABU1W2P6_9GAMM</name>
<protein>
    <recommendedName>
        <fullName evidence="2">TnsE C-terminal domain-containing protein</fullName>
    </recommendedName>
</protein>
<evidence type="ECO:0000313" key="3">
    <source>
        <dbReference type="EMBL" id="MDR7122246.1"/>
    </source>
</evidence>
<keyword evidence="4" id="KW-1185">Reference proteome</keyword>
<dbReference type="Proteomes" id="UP001257909">
    <property type="component" value="Unassembled WGS sequence"/>
</dbReference>
<feature type="region of interest" description="Disordered" evidence="1">
    <location>
        <begin position="278"/>
        <end position="310"/>
    </location>
</feature>
<reference evidence="3 4" key="1">
    <citation type="submission" date="2023-07" db="EMBL/GenBank/DDBJ databases">
        <title>Sorghum-associated microbial communities from plants grown in Nebraska, USA.</title>
        <authorList>
            <person name="Schachtman D."/>
        </authorList>
    </citation>
    <scope>NUCLEOTIDE SEQUENCE [LARGE SCALE GENOMIC DNA]</scope>
    <source>
        <strain evidence="3 4">4138</strain>
    </source>
</reference>